<dbReference type="InterPro" id="IPR036380">
    <property type="entry name" value="Isochorismatase-like_sf"/>
</dbReference>
<proteinExistence type="predicted"/>
<dbReference type="SUPFAM" id="SSF52499">
    <property type="entry name" value="Isochorismatase-like hydrolases"/>
    <property type="match status" value="1"/>
</dbReference>
<organism evidence="1 2">
    <name type="scientific">Novosphingobium mangrovi</name>
    <name type="common">ex Huang et al. 2023</name>
    <dbReference type="NCBI Taxonomy" id="2976432"/>
    <lineage>
        <taxon>Bacteria</taxon>
        <taxon>Pseudomonadati</taxon>
        <taxon>Pseudomonadota</taxon>
        <taxon>Alphaproteobacteria</taxon>
        <taxon>Sphingomonadales</taxon>
        <taxon>Sphingomonadaceae</taxon>
        <taxon>Novosphingobium</taxon>
    </lineage>
</organism>
<gene>
    <name evidence="1" type="ORF">NZK81_02865</name>
</gene>
<protein>
    <submittedName>
        <fullName evidence="1">Isochorismatase family protein</fullName>
    </submittedName>
</protein>
<name>A0ABT2I0Z8_9SPHN</name>
<dbReference type="RefSeq" id="WP_260043638.1">
    <property type="nucleotide sequence ID" value="NZ_JANZXA010000001.1"/>
</dbReference>
<sequence>MTAFIEFLKTPQVETVTVIGVAADYCVGWAIEGLVARGFGVTVREHLTQGIDRQIWQVVDEEFANLPVRLTSPVNT</sequence>
<evidence type="ECO:0000313" key="1">
    <source>
        <dbReference type="EMBL" id="MCT2398482.1"/>
    </source>
</evidence>
<comment type="caution">
    <text evidence="1">The sequence shown here is derived from an EMBL/GenBank/DDBJ whole genome shotgun (WGS) entry which is preliminary data.</text>
</comment>
<reference evidence="1" key="1">
    <citation type="submission" date="2022-09" db="EMBL/GenBank/DDBJ databases">
        <title>Novosphingobium sp. Nov., a polycyclic aromatic hydrocarbon-degrading bacterium isolated form mangrove sediments in HongKong.</title>
        <authorList>
            <person name="Hu Z."/>
        </authorList>
    </citation>
    <scope>NUCLEOTIDE SEQUENCE</scope>
    <source>
        <strain evidence="1">HK4-1</strain>
    </source>
</reference>
<dbReference type="Proteomes" id="UP001165583">
    <property type="component" value="Unassembled WGS sequence"/>
</dbReference>
<dbReference type="EMBL" id="JANZXA010000001">
    <property type="protein sequence ID" value="MCT2398482.1"/>
    <property type="molecule type" value="Genomic_DNA"/>
</dbReference>
<keyword evidence="2" id="KW-1185">Reference proteome</keyword>
<accession>A0ABT2I0Z8</accession>
<evidence type="ECO:0000313" key="2">
    <source>
        <dbReference type="Proteomes" id="UP001165583"/>
    </source>
</evidence>
<dbReference type="Gene3D" id="3.40.50.850">
    <property type="entry name" value="Isochorismatase-like"/>
    <property type="match status" value="1"/>
</dbReference>